<keyword evidence="6" id="KW-0812">Transmembrane</keyword>
<dbReference type="InterPro" id="IPR045584">
    <property type="entry name" value="Pilin-like"/>
</dbReference>
<gene>
    <name evidence="11" type="primary">gspI</name>
    <name evidence="11" type="ORF">PN838_15635</name>
</gene>
<evidence type="ECO:0000256" key="4">
    <source>
        <dbReference type="ARBA" id="ARBA00022481"/>
    </source>
</evidence>
<comment type="caution">
    <text evidence="11">The sequence shown here is derived from an EMBL/GenBank/DDBJ whole genome shotgun (WGS) entry which is preliminary data.</text>
</comment>
<keyword evidence="5 9" id="KW-0997">Cell inner membrane</keyword>
<keyword evidence="7" id="KW-1133">Transmembrane helix</keyword>
<feature type="domain" description="Type II secretion system protein GspI C-terminal" evidence="10">
    <location>
        <begin position="49"/>
        <end position="127"/>
    </location>
</feature>
<dbReference type="NCBIfam" id="TIGR02532">
    <property type="entry name" value="IV_pilin_GFxxxE"/>
    <property type="match status" value="1"/>
</dbReference>
<protein>
    <recommendedName>
        <fullName evidence="9">Type II secretion system protein I</fullName>
        <shortName evidence="9">T2SS minor pseudopilin I</shortName>
    </recommendedName>
</protein>
<evidence type="ECO:0000256" key="5">
    <source>
        <dbReference type="ARBA" id="ARBA00022519"/>
    </source>
</evidence>
<dbReference type="NCBIfam" id="TIGR01707">
    <property type="entry name" value="gspI"/>
    <property type="match status" value="1"/>
</dbReference>
<dbReference type="InterPro" id="IPR003413">
    <property type="entry name" value="T2SS_GspI_C"/>
</dbReference>
<evidence type="ECO:0000256" key="6">
    <source>
        <dbReference type="ARBA" id="ARBA00022692"/>
    </source>
</evidence>
<dbReference type="RefSeq" id="WP_272181251.1">
    <property type="nucleotide sequence ID" value="NZ_JAQOMS010000002.1"/>
</dbReference>
<keyword evidence="4 9" id="KW-0488">Methylation</keyword>
<sequence>MNSSQRMRRQSSQGFTLIELLLALAIFAYSAGAIMKLVGQSANNLSQIEEMTFASWVANNRLAELQALQVWPPKNNEKGEVEMAGKLWFWQQVVVETEDKRLRQITVSVGLDKSMATSIHQLSTFVSENKAKETQ</sequence>
<comment type="subcellular location">
    <subcellularLocation>
        <location evidence="1 9">Cell inner membrane</location>
        <topology evidence="1 9">Single-pass membrane protein</topology>
    </subcellularLocation>
</comment>
<evidence type="ECO:0000256" key="2">
    <source>
        <dbReference type="ARBA" id="ARBA00008358"/>
    </source>
</evidence>
<dbReference type="PANTHER" id="PTHR38779:SF2">
    <property type="entry name" value="TYPE II SECRETION SYSTEM PROTEIN I-RELATED"/>
    <property type="match status" value="1"/>
</dbReference>
<accession>A0ABT5FEG3</accession>
<comment type="function">
    <text evidence="9">Component of the type II secretion system required for the energy-dependent secretion of extracellular factors such as proteases and toxins from the periplasm.</text>
</comment>
<comment type="subunit">
    <text evidence="9">Type II secretion is composed of four main components: the outer membrane complex, the inner membrane complex, the cytoplasmic secretion ATPase and the periplasm-spanning pseudopilus.</text>
</comment>
<name>A0ABT5FEG3_9GAMM</name>
<evidence type="ECO:0000256" key="8">
    <source>
        <dbReference type="ARBA" id="ARBA00023136"/>
    </source>
</evidence>
<proteinExistence type="inferred from homology"/>
<comment type="PTM">
    <text evidence="9">Cleaved by prepilin peptidase.</text>
</comment>
<dbReference type="InterPro" id="IPR010052">
    <property type="entry name" value="T2SS_protein-GspI"/>
</dbReference>
<evidence type="ECO:0000259" key="10">
    <source>
        <dbReference type="Pfam" id="PF02501"/>
    </source>
</evidence>
<organism evidence="11 12">
    <name type="scientific">Psychrosphaera algicola</name>
    <dbReference type="NCBI Taxonomy" id="3023714"/>
    <lineage>
        <taxon>Bacteria</taxon>
        <taxon>Pseudomonadati</taxon>
        <taxon>Pseudomonadota</taxon>
        <taxon>Gammaproteobacteria</taxon>
        <taxon>Alteromonadales</taxon>
        <taxon>Pseudoalteromonadaceae</taxon>
        <taxon>Psychrosphaera</taxon>
    </lineage>
</organism>
<evidence type="ECO:0000256" key="1">
    <source>
        <dbReference type="ARBA" id="ARBA00004377"/>
    </source>
</evidence>
<reference evidence="11 12" key="1">
    <citation type="submission" date="2023-01" db="EMBL/GenBank/DDBJ databases">
        <title>Psychrosphaera sp. nov., isolated from marine algae.</title>
        <authorList>
            <person name="Bayburt H."/>
            <person name="Choi B.J."/>
            <person name="Kim J.M."/>
            <person name="Choi D.G."/>
            <person name="Jeon C.O."/>
        </authorList>
    </citation>
    <scope>NUCLEOTIDE SEQUENCE [LARGE SCALE GENOMIC DNA]</scope>
    <source>
        <strain evidence="11 12">G1-22</strain>
    </source>
</reference>
<evidence type="ECO:0000256" key="7">
    <source>
        <dbReference type="ARBA" id="ARBA00022989"/>
    </source>
</evidence>
<evidence type="ECO:0000313" key="12">
    <source>
        <dbReference type="Proteomes" id="UP001528411"/>
    </source>
</evidence>
<dbReference type="Gene3D" id="3.30.1300.30">
    <property type="entry name" value="GSPII I/J protein-like"/>
    <property type="match status" value="1"/>
</dbReference>
<evidence type="ECO:0000256" key="3">
    <source>
        <dbReference type="ARBA" id="ARBA00022475"/>
    </source>
</evidence>
<dbReference type="Proteomes" id="UP001528411">
    <property type="component" value="Unassembled WGS sequence"/>
</dbReference>
<comment type="similarity">
    <text evidence="2 9">Belongs to the GSP I family.</text>
</comment>
<dbReference type="Pfam" id="PF02501">
    <property type="entry name" value="T2SSI"/>
    <property type="match status" value="1"/>
</dbReference>
<dbReference type="EMBL" id="JAQOMS010000002">
    <property type="protein sequence ID" value="MDC2889930.1"/>
    <property type="molecule type" value="Genomic_DNA"/>
</dbReference>
<dbReference type="SUPFAM" id="SSF54523">
    <property type="entry name" value="Pili subunits"/>
    <property type="match status" value="1"/>
</dbReference>
<dbReference type="Pfam" id="PF07963">
    <property type="entry name" value="N_methyl"/>
    <property type="match status" value="1"/>
</dbReference>
<dbReference type="PANTHER" id="PTHR38779">
    <property type="entry name" value="TYPE II SECRETION SYSTEM PROTEIN I-RELATED"/>
    <property type="match status" value="1"/>
</dbReference>
<dbReference type="InterPro" id="IPR012902">
    <property type="entry name" value="N_methyl_site"/>
</dbReference>
<keyword evidence="3" id="KW-1003">Cell membrane</keyword>
<evidence type="ECO:0000256" key="9">
    <source>
        <dbReference type="RuleBase" id="RU368030"/>
    </source>
</evidence>
<evidence type="ECO:0000313" key="11">
    <source>
        <dbReference type="EMBL" id="MDC2889930.1"/>
    </source>
</evidence>
<keyword evidence="12" id="KW-1185">Reference proteome</keyword>
<keyword evidence="8" id="KW-0472">Membrane</keyword>